<dbReference type="Proteomes" id="UP000789405">
    <property type="component" value="Unassembled WGS sequence"/>
</dbReference>
<sequence length="83" mass="9335">MDQYKKIDQEQEIIDEVIRTLSSNLPPATLGGIYPYQQVKFTPMELGLKSKYVHDQLPNVDMKISSTPPPMIALNISVISGCR</sequence>
<organism evidence="1 2">
    <name type="scientific">Dentiscutata erythropus</name>
    <dbReference type="NCBI Taxonomy" id="1348616"/>
    <lineage>
        <taxon>Eukaryota</taxon>
        <taxon>Fungi</taxon>
        <taxon>Fungi incertae sedis</taxon>
        <taxon>Mucoromycota</taxon>
        <taxon>Glomeromycotina</taxon>
        <taxon>Glomeromycetes</taxon>
        <taxon>Diversisporales</taxon>
        <taxon>Gigasporaceae</taxon>
        <taxon>Dentiscutata</taxon>
    </lineage>
</organism>
<reference evidence="1" key="1">
    <citation type="submission" date="2021-06" db="EMBL/GenBank/DDBJ databases">
        <authorList>
            <person name="Kallberg Y."/>
            <person name="Tangrot J."/>
            <person name="Rosling A."/>
        </authorList>
    </citation>
    <scope>NUCLEOTIDE SEQUENCE</scope>
    <source>
        <strain evidence="1">MA453B</strain>
    </source>
</reference>
<proteinExistence type="predicted"/>
<name>A0A9N9GIK3_9GLOM</name>
<dbReference type="AlphaFoldDB" id="A0A9N9GIK3"/>
<evidence type="ECO:0000313" key="1">
    <source>
        <dbReference type="EMBL" id="CAG8608661.1"/>
    </source>
</evidence>
<accession>A0A9N9GIK3</accession>
<dbReference type="EMBL" id="CAJVPY010004044">
    <property type="protein sequence ID" value="CAG8608661.1"/>
    <property type="molecule type" value="Genomic_DNA"/>
</dbReference>
<comment type="caution">
    <text evidence="1">The sequence shown here is derived from an EMBL/GenBank/DDBJ whole genome shotgun (WGS) entry which is preliminary data.</text>
</comment>
<evidence type="ECO:0000313" key="2">
    <source>
        <dbReference type="Proteomes" id="UP000789405"/>
    </source>
</evidence>
<keyword evidence="2" id="KW-1185">Reference proteome</keyword>
<protein>
    <submittedName>
        <fullName evidence="1">12939_t:CDS:1</fullName>
    </submittedName>
</protein>
<gene>
    <name evidence="1" type="ORF">DERYTH_LOCUS8020</name>
</gene>